<keyword evidence="6 8" id="KW-1133">Transmembrane helix</keyword>
<dbReference type="PRINTS" id="PR00173">
    <property type="entry name" value="EDTRNSPORT"/>
</dbReference>
<evidence type="ECO:0000313" key="10">
    <source>
        <dbReference type="Proteomes" id="UP001529343"/>
    </source>
</evidence>
<evidence type="ECO:0000256" key="8">
    <source>
        <dbReference type="SAM" id="Phobius"/>
    </source>
</evidence>
<evidence type="ECO:0000256" key="3">
    <source>
        <dbReference type="ARBA" id="ARBA00022475"/>
    </source>
</evidence>
<keyword evidence="5" id="KW-0769">Symport</keyword>
<dbReference type="PANTHER" id="PTHR42865">
    <property type="entry name" value="PROTON/GLUTAMATE-ASPARTATE SYMPORTER"/>
    <property type="match status" value="1"/>
</dbReference>
<comment type="subcellular location">
    <subcellularLocation>
        <location evidence="1">Cell membrane</location>
        <topology evidence="1">Multi-pass membrane protein</topology>
    </subcellularLocation>
</comment>
<dbReference type="Pfam" id="PF00375">
    <property type="entry name" value="SDF"/>
    <property type="match status" value="1"/>
</dbReference>
<reference evidence="10" key="1">
    <citation type="submission" date="2023-06" db="EMBL/GenBank/DDBJ databases">
        <title>Identification and characterization of horizontal gene transfer across gut microbiota members of farm animals based on homology search.</title>
        <authorList>
            <person name="Zeman M."/>
            <person name="Kubasova T."/>
            <person name="Jahodarova E."/>
            <person name="Nykrynova M."/>
            <person name="Rychlik I."/>
        </authorList>
    </citation>
    <scope>NUCLEOTIDE SEQUENCE [LARGE SCALE GENOMIC DNA]</scope>
    <source>
        <strain evidence="10">161_Gplus</strain>
    </source>
</reference>
<feature type="transmembrane region" description="Helical" evidence="8">
    <location>
        <begin position="358"/>
        <end position="381"/>
    </location>
</feature>
<dbReference type="SUPFAM" id="SSF118215">
    <property type="entry name" value="Proton glutamate symport protein"/>
    <property type="match status" value="1"/>
</dbReference>
<evidence type="ECO:0000256" key="1">
    <source>
        <dbReference type="ARBA" id="ARBA00004651"/>
    </source>
</evidence>
<gene>
    <name evidence="9" type="ORF">QUW44_03315</name>
</gene>
<keyword evidence="3" id="KW-1003">Cell membrane</keyword>
<protein>
    <submittedName>
        <fullName evidence="9">Cation:dicarboxylase symporter family transporter</fullName>
    </submittedName>
</protein>
<evidence type="ECO:0000256" key="2">
    <source>
        <dbReference type="ARBA" id="ARBA00022448"/>
    </source>
</evidence>
<evidence type="ECO:0000313" key="9">
    <source>
        <dbReference type="EMBL" id="MDM8266203.1"/>
    </source>
</evidence>
<dbReference type="InterPro" id="IPR018107">
    <property type="entry name" value="Na-dicarboxylate_symporter_CS"/>
</dbReference>
<dbReference type="InterPro" id="IPR001991">
    <property type="entry name" value="Na-dicarboxylate_symporter"/>
</dbReference>
<sequence>MKHYRFSRLSMGWQIMIGLVLGIICGVIFYQNKEAIVVMQSLGTIFIRLIQMIVMPIVVSCLTVGIANIGDIKKLGRIGGKTLIYFEVLTTIALILGITMANVTHPGTFINIHDLHGTDISKYMATAKTAEHNSGFWPLVLSIIPTNIFKSMADGDMMPVILFSVLFGLGIAAVGEKAKILIDVLNGVAEVMFKVTNWVMKIAPIGVFGLIGMTIAEMGLGALLPLGYFILIAYVTMLIFIIVILGITAHIFHLRYWKTMHVILDEIVLAFTTASSEVTLPRLMRKTHQMGVNKGIVSFVIPTGYTFNLDGSAIYQSLAAIFLAQAYGLHLSLAHQVTLLVVLMITSKGMAGVPGASFVVLLASVSTIGVPMAGLTFIAGIDRFVDMGRTAVNVVGNSIATLVIGESEGELDRKQYNEYLDNYGKQNK</sequence>
<proteinExistence type="predicted"/>
<keyword evidence="4 8" id="KW-0812">Transmembrane</keyword>
<comment type="caution">
    <text evidence="9">The sequence shown here is derived from an EMBL/GenBank/DDBJ whole genome shotgun (WGS) entry which is preliminary data.</text>
</comment>
<keyword evidence="2" id="KW-0813">Transport</keyword>
<evidence type="ECO:0000256" key="7">
    <source>
        <dbReference type="ARBA" id="ARBA00023136"/>
    </source>
</evidence>
<reference evidence="9 10" key="2">
    <citation type="submission" date="2023-06" db="EMBL/GenBank/DDBJ databases">
        <authorList>
            <person name="Zeman M."/>
            <person name="Kubasova T."/>
            <person name="Jahodarova E."/>
            <person name="Nykrynova M."/>
            <person name="Rychlik I."/>
        </authorList>
    </citation>
    <scope>NUCLEOTIDE SEQUENCE [LARGE SCALE GENOMIC DNA]</scope>
    <source>
        <strain evidence="9 10">161_Gplus</strain>
    </source>
</reference>
<dbReference type="RefSeq" id="WP_289575756.1">
    <property type="nucleotide sequence ID" value="NZ_JAUDDW010000008.1"/>
</dbReference>
<name>A0ABT7UWW6_9LACO</name>
<feature type="transmembrane region" description="Helical" evidence="8">
    <location>
        <begin position="157"/>
        <end position="174"/>
    </location>
</feature>
<evidence type="ECO:0000256" key="5">
    <source>
        <dbReference type="ARBA" id="ARBA00022847"/>
    </source>
</evidence>
<feature type="transmembrane region" description="Helical" evidence="8">
    <location>
        <begin position="82"/>
        <end position="101"/>
    </location>
</feature>
<feature type="transmembrane region" description="Helical" evidence="8">
    <location>
        <begin position="228"/>
        <end position="252"/>
    </location>
</feature>
<keyword evidence="7 8" id="KW-0472">Membrane</keyword>
<feature type="transmembrane region" description="Helical" evidence="8">
    <location>
        <begin position="326"/>
        <end position="346"/>
    </location>
</feature>
<feature type="transmembrane region" description="Helical" evidence="8">
    <location>
        <begin position="12"/>
        <end position="30"/>
    </location>
</feature>
<dbReference type="Proteomes" id="UP001529343">
    <property type="component" value="Unassembled WGS sequence"/>
</dbReference>
<keyword evidence="10" id="KW-1185">Reference proteome</keyword>
<organism evidence="9 10">
    <name type="scientific">Limosilactobacillus pontis</name>
    <dbReference type="NCBI Taxonomy" id="35787"/>
    <lineage>
        <taxon>Bacteria</taxon>
        <taxon>Bacillati</taxon>
        <taxon>Bacillota</taxon>
        <taxon>Bacilli</taxon>
        <taxon>Lactobacillales</taxon>
        <taxon>Lactobacillaceae</taxon>
        <taxon>Limosilactobacillus</taxon>
    </lineage>
</organism>
<evidence type="ECO:0000256" key="6">
    <source>
        <dbReference type="ARBA" id="ARBA00022989"/>
    </source>
</evidence>
<feature type="transmembrane region" description="Helical" evidence="8">
    <location>
        <begin position="195"/>
        <end position="216"/>
    </location>
</feature>
<accession>A0ABT7UWW6</accession>
<evidence type="ECO:0000256" key="4">
    <source>
        <dbReference type="ARBA" id="ARBA00022692"/>
    </source>
</evidence>
<dbReference type="EMBL" id="JAUDDW010000008">
    <property type="protein sequence ID" value="MDM8266203.1"/>
    <property type="molecule type" value="Genomic_DNA"/>
</dbReference>
<dbReference type="PROSITE" id="PS00714">
    <property type="entry name" value="NA_DICARBOXYL_SYMP_2"/>
    <property type="match status" value="1"/>
</dbReference>
<dbReference type="InterPro" id="IPR036458">
    <property type="entry name" value="Na:dicarbo_symporter_sf"/>
</dbReference>
<dbReference type="PANTHER" id="PTHR42865:SF7">
    <property type="entry name" value="PROTON_GLUTAMATE-ASPARTATE SYMPORTER"/>
    <property type="match status" value="1"/>
</dbReference>
<dbReference type="Gene3D" id="1.10.3860.10">
    <property type="entry name" value="Sodium:dicarboxylate symporter"/>
    <property type="match status" value="1"/>
</dbReference>
<feature type="transmembrane region" description="Helical" evidence="8">
    <location>
        <begin position="45"/>
        <end position="70"/>
    </location>
</feature>